<name>A0ABM3ZFI6_PANGU</name>
<keyword evidence="2" id="KW-1185">Reference proteome</keyword>
<feature type="compositionally biased region" description="Basic and acidic residues" evidence="1">
    <location>
        <begin position="193"/>
        <end position="211"/>
    </location>
</feature>
<feature type="region of interest" description="Disordered" evidence="1">
    <location>
        <begin position="149"/>
        <end position="223"/>
    </location>
</feature>
<evidence type="ECO:0000313" key="3">
    <source>
        <dbReference type="RefSeq" id="XP_060547139.1"/>
    </source>
</evidence>
<organism evidence="2 3">
    <name type="scientific">Pantherophis guttatus</name>
    <name type="common">Corn snake</name>
    <name type="synonym">Elaphe guttata</name>
    <dbReference type="NCBI Taxonomy" id="94885"/>
    <lineage>
        <taxon>Eukaryota</taxon>
        <taxon>Metazoa</taxon>
        <taxon>Chordata</taxon>
        <taxon>Craniata</taxon>
        <taxon>Vertebrata</taxon>
        <taxon>Euteleostomi</taxon>
        <taxon>Lepidosauria</taxon>
        <taxon>Squamata</taxon>
        <taxon>Bifurcata</taxon>
        <taxon>Unidentata</taxon>
        <taxon>Episquamata</taxon>
        <taxon>Toxicofera</taxon>
        <taxon>Serpentes</taxon>
        <taxon>Colubroidea</taxon>
        <taxon>Colubridae</taxon>
        <taxon>Colubrinae</taxon>
        <taxon>Pantherophis</taxon>
    </lineage>
</organism>
<protein>
    <submittedName>
        <fullName evidence="3">Uncharacterized protein LOC132711671</fullName>
    </submittedName>
</protein>
<dbReference type="GeneID" id="132711671"/>
<reference evidence="3" key="1">
    <citation type="submission" date="2025-08" db="UniProtKB">
        <authorList>
            <consortium name="RefSeq"/>
        </authorList>
    </citation>
    <scope>IDENTIFICATION</scope>
    <source>
        <tissue evidence="3">Blood</tissue>
    </source>
</reference>
<proteinExistence type="predicted"/>
<evidence type="ECO:0000313" key="2">
    <source>
        <dbReference type="Proteomes" id="UP001652622"/>
    </source>
</evidence>
<sequence length="232" mass="26228">MEEPQRFLHNHLQMKDTVCILGTQLLPVYPGIYKQDPILQVYLKIVLLSFGQHPEHPRHQLAHLQPQILGDVAHKGAVLGFLQHRIMELAAPHFPGGVEQKQLQQPLRPDVWSDWRLSPDVMAEAKLSEESLLQATSEGEAVVIPASLESMKTQLSPPSPSAKLQTKKREPDKYPGTVPKASEAEFPFPNQQDVERLDRDQLHCPKHDRNEGPSAPPMYRGELPKSWSFLLT</sequence>
<dbReference type="RefSeq" id="XP_060547139.1">
    <property type="nucleotide sequence ID" value="XM_060691156.1"/>
</dbReference>
<gene>
    <name evidence="3" type="primary">LOC132711671</name>
</gene>
<evidence type="ECO:0000256" key="1">
    <source>
        <dbReference type="SAM" id="MobiDB-lite"/>
    </source>
</evidence>
<dbReference type="Proteomes" id="UP001652622">
    <property type="component" value="Unplaced"/>
</dbReference>
<accession>A0ABM3ZFI6</accession>